<comment type="caution">
    <text evidence="6">The sequence shown here is derived from an EMBL/GenBank/DDBJ whole genome shotgun (WGS) entry which is preliminary data.</text>
</comment>
<organism evidence="6 7">
    <name type="scientific">Candidatus Defluviibacterium haderslevense</name>
    <dbReference type="NCBI Taxonomy" id="2981993"/>
    <lineage>
        <taxon>Bacteria</taxon>
        <taxon>Pseudomonadati</taxon>
        <taxon>Bacteroidota</taxon>
        <taxon>Saprospiria</taxon>
        <taxon>Saprospirales</taxon>
        <taxon>Saprospiraceae</taxon>
        <taxon>Candidatus Defluviibacterium</taxon>
    </lineage>
</organism>
<protein>
    <submittedName>
        <fullName evidence="6">1-acyl-sn-glycerol-3-phosphate acyltransferase</fullName>
    </submittedName>
</protein>
<dbReference type="Pfam" id="PF01553">
    <property type="entry name" value="Acyltransferase"/>
    <property type="match status" value="1"/>
</dbReference>
<evidence type="ECO:0000313" key="7">
    <source>
        <dbReference type="Proteomes" id="UP000808349"/>
    </source>
</evidence>
<dbReference type="PANTHER" id="PTHR10434">
    <property type="entry name" value="1-ACYL-SN-GLYCEROL-3-PHOSPHATE ACYLTRANSFERASE"/>
    <property type="match status" value="1"/>
</dbReference>
<dbReference type="GO" id="GO:0003841">
    <property type="term" value="F:1-acylglycerol-3-phosphate O-acyltransferase activity"/>
    <property type="evidence" value="ECO:0007669"/>
    <property type="project" value="TreeGrafter"/>
</dbReference>
<dbReference type="CDD" id="cd07989">
    <property type="entry name" value="LPLAT_AGPAT-like"/>
    <property type="match status" value="1"/>
</dbReference>
<proteinExistence type="predicted"/>
<reference evidence="6 7" key="1">
    <citation type="submission" date="2020-10" db="EMBL/GenBank/DDBJ databases">
        <title>Connecting structure to function with the recovery of over 1000 high-quality activated sludge metagenome-assembled genomes encoding full-length rRNA genes using long-read sequencing.</title>
        <authorList>
            <person name="Singleton C.M."/>
            <person name="Petriglieri F."/>
            <person name="Kristensen J.M."/>
            <person name="Kirkegaard R.H."/>
            <person name="Michaelsen T.Y."/>
            <person name="Andersen M.H."/>
            <person name="Karst S.M."/>
            <person name="Dueholm M.S."/>
            <person name="Nielsen P.H."/>
            <person name="Albertsen M."/>
        </authorList>
    </citation>
    <scope>NUCLEOTIDE SEQUENCE [LARGE SCALE GENOMIC DNA]</scope>
    <source>
        <strain evidence="6">Ribe_18-Q3-R11-54_BAT3C.373</strain>
    </source>
</reference>
<evidence type="ECO:0000256" key="3">
    <source>
        <dbReference type="ARBA" id="ARBA00023315"/>
    </source>
</evidence>
<evidence type="ECO:0000256" key="2">
    <source>
        <dbReference type="ARBA" id="ARBA00022679"/>
    </source>
</evidence>
<keyword evidence="4" id="KW-1133">Transmembrane helix</keyword>
<evidence type="ECO:0000259" key="5">
    <source>
        <dbReference type="SMART" id="SM00563"/>
    </source>
</evidence>
<evidence type="ECO:0000256" key="1">
    <source>
        <dbReference type="ARBA" id="ARBA00005189"/>
    </source>
</evidence>
<dbReference type="GO" id="GO:0006654">
    <property type="term" value="P:phosphatidic acid biosynthetic process"/>
    <property type="evidence" value="ECO:0007669"/>
    <property type="project" value="TreeGrafter"/>
</dbReference>
<name>A0A9D7SC54_9BACT</name>
<gene>
    <name evidence="6" type="ORF">IPO85_15795</name>
</gene>
<comment type="pathway">
    <text evidence="1">Lipid metabolism.</text>
</comment>
<dbReference type="PANTHER" id="PTHR10434:SF11">
    <property type="entry name" value="1-ACYL-SN-GLYCEROL-3-PHOSPHATE ACYLTRANSFERASE"/>
    <property type="match status" value="1"/>
</dbReference>
<dbReference type="Proteomes" id="UP000808349">
    <property type="component" value="Unassembled WGS sequence"/>
</dbReference>
<dbReference type="EMBL" id="JADKFW010000014">
    <property type="protein sequence ID" value="MBK9718940.1"/>
    <property type="molecule type" value="Genomic_DNA"/>
</dbReference>
<dbReference type="InterPro" id="IPR002123">
    <property type="entry name" value="Plipid/glycerol_acylTrfase"/>
</dbReference>
<accession>A0A9D7SC54</accession>
<keyword evidence="3 6" id="KW-0012">Acyltransferase</keyword>
<evidence type="ECO:0000313" key="6">
    <source>
        <dbReference type="EMBL" id="MBK9718940.1"/>
    </source>
</evidence>
<keyword evidence="4" id="KW-0812">Transmembrane</keyword>
<keyword evidence="4" id="KW-0472">Membrane</keyword>
<evidence type="ECO:0000256" key="4">
    <source>
        <dbReference type="SAM" id="Phobius"/>
    </source>
</evidence>
<keyword evidence="2" id="KW-0808">Transferase</keyword>
<dbReference type="SMART" id="SM00563">
    <property type="entry name" value="PlsC"/>
    <property type="match status" value="1"/>
</dbReference>
<dbReference type="SUPFAM" id="SSF69593">
    <property type="entry name" value="Glycerol-3-phosphate (1)-acyltransferase"/>
    <property type="match status" value="1"/>
</dbReference>
<sequence>MRALLYYLSFLLGALRLVFLVLSLILFVGIGFLLIKLGLINQSHGFFLRTQWCKIAIRILGIQLHVNGNIDLTPGTLYVGNHRSLIDPVIIYSFVKNGYAVSKAEVAKYPIIGLGAQLSGVIFVERSDSGSRKSAKELISKYLKEKLSIVLFPEGTVGVDRLMLPFKKGSFEAAAETNAQVVPFAMEFQNPKRDFWIHDHLLIQFLITFSKIKTLIKVCFFDSISSSDAMYLTERSQELIQDQLTLFQKSWSDKDLFPGLRNKV</sequence>
<feature type="domain" description="Phospholipid/glycerol acyltransferase" evidence="5">
    <location>
        <begin position="76"/>
        <end position="189"/>
    </location>
</feature>
<feature type="transmembrane region" description="Helical" evidence="4">
    <location>
        <begin position="6"/>
        <end position="35"/>
    </location>
</feature>
<dbReference type="AlphaFoldDB" id="A0A9D7SC54"/>